<protein>
    <submittedName>
        <fullName evidence="3">Phage head morphogenesis protein, SPP1 gp7 family</fullName>
    </submittedName>
</protein>
<reference evidence="4" key="1">
    <citation type="submission" date="2017-09" db="EMBL/GenBank/DDBJ databases">
        <title>Genome sequence of Nannocystis excedens DSM 71.</title>
        <authorList>
            <person name="Blom J."/>
        </authorList>
    </citation>
    <scope>NUCLEOTIDE SEQUENCE [LARGE SCALE GENOMIC DNA]</scope>
    <source>
        <strain evidence="4">type strain: E19</strain>
    </source>
</reference>
<dbReference type="RefSeq" id="WP_099556267.1">
    <property type="nucleotide sequence ID" value="NZ_LT960614.1"/>
</dbReference>
<dbReference type="OrthoDB" id="9813502at2"/>
<dbReference type="EMBL" id="LT960614">
    <property type="protein sequence ID" value="SON55807.1"/>
    <property type="molecule type" value="Genomic_DNA"/>
</dbReference>
<feature type="domain" description="Phage head morphogenesis" evidence="2">
    <location>
        <begin position="101"/>
        <end position="185"/>
    </location>
</feature>
<sequence length="409" mass="46054">MAEVKRGFGPPPEVMQYLQDRGFKPAFSYQDVWGEEYAHAFSVAKVTELELGKAFQDSIAKVRAAGGAEEDWRPLMLAELQRLGWWGPRLVADPTGREPAAMVDFTSARRLRTIWWGNTASARAAGQWQRAQRSKRGLPYFLYMRTTSVEPRQQHLVWVGVILPVDDPFWDTHFPPNGWHCSCWLRQISRRESERLLAQEPDPDTIGYTTEAPEIGPPREFRNRRTGEVTEVPAGIDPAWAQNPGKTRATTLLQNLETRLGEAPETVATEKLQELWRDPFIRVAPLLPKTPTVYLPAGVSKPLQELLGARSPVAGITAAAVANKLRDHADHLDQDEFANLPETLATGRIVNEGRPKARSVIASIGAAIWKAVVLISDNGFLRVNTFHRIREEERDRLLRKEGRLKGKEP</sequence>
<dbReference type="Pfam" id="PF04233">
    <property type="entry name" value="Phage_Mu_F"/>
    <property type="match status" value="1"/>
</dbReference>
<evidence type="ECO:0000313" key="4">
    <source>
        <dbReference type="Proteomes" id="UP000223606"/>
    </source>
</evidence>
<accession>A0A2C9D670</accession>
<name>A0A2C9D670_9HYPH</name>
<gene>
    <name evidence="3" type="ORF">HDIA_2266</name>
</gene>
<evidence type="ECO:0000259" key="2">
    <source>
        <dbReference type="Pfam" id="PF04233"/>
    </source>
</evidence>
<keyword evidence="4" id="KW-1185">Reference proteome</keyword>
<feature type="region of interest" description="Disordered" evidence="1">
    <location>
        <begin position="201"/>
        <end position="221"/>
    </location>
</feature>
<dbReference type="AlphaFoldDB" id="A0A2C9D670"/>
<evidence type="ECO:0000313" key="3">
    <source>
        <dbReference type="EMBL" id="SON55807.1"/>
    </source>
</evidence>
<organism evidence="3 4">
    <name type="scientific">Hartmannibacter diazotrophicus</name>
    <dbReference type="NCBI Taxonomy" id="1482074"/>
    <lineage>
        <taxon>Bacteria</taxon>
        <taxon>Pseudomonadati</taxon>
        <taxon>Pseudomonadota</taxon>
        <taxon>Alphaproteobacteria</taxon>
        <taxon>Hyphomicrobiales</taxon>
        <taxon>Pleomorphomonadaceae</taxon>
        <taxon>Hartmannibacter</taxon>
    </lineage>
</organism>
<proteinExistence type="predicted"/>
<dbReference type="KEGG" id="hdi:HDIA_2266"/>
<evidence type="ECO:0000256" key="1">
    <source>
        <dbReference type="SAM" id="MobiDB-lite"/>
    </source>
</evidence>
<dbReference type="InterPro" id="IPR006528">
    <property type="entry name" value="Phage_head_morphogenesis_dom"/>
</dbReference>
<dbReference type="Proteomes" id="UP000223606">
    <property type="component" value="Chromosome 1"/>
</dbReference>